<dbReference type="PROSITE" id="PS50112">
    <property type="entry name" value="PAS"/>
    <property type="match status" value="1"/>
</dbReference>
<evidence type="ECO:0000259" key="9">
    <source>
        <dbReference type="PROSITE" id="PS50109"/>
    </source>
</evidence>
<organism evidence="12 13">
    <name type="scientific">Erythrobacter litoralis (strain HTCC2594)</name>
    <dbReference type="NCBI Taxonomy" id="314225"/>
    <lineage>
        <taxon>Bacteria</taxon>
        <taxon>Pseudomonadati</taxon>
        <taxon>Pseudomonadota</taxon>
        <taxon>Alphaproteobacteria</taxon>
        <taxon>Sphingomonadales</taxon>
        <taxon>Erythrobacteraceae</taxon>
        <taxon>Erythrobacter/Porphyrobacter group</taxon>
        <taxon>Erythrobacter</taxon>
    </lineage>
</organism>
<dbReference type="InterPro" id="IPR000700">
    <property type="entry name" value="PAS-assoc_C"/>
</dbReference>
<keyword evidence="5" id="KW-0547">Nucleotide-binding</keyword>
<dbReference type="NCBIfam" id="TIGR00229">
    <property type="entry name" value="sensory_box"/>
    <property type="match status" value="2"/>
</dbReference>
<reference evidence="13" key="1">
    <citation type="journal article" date="2009" name="J. Bacteriol.">
        <title>Complete genome sequence of Erythrobacter litoralis HTCC2594.</title>
        <authorList>
            <person name="Oh H.M."/>
            <person name="Giovannoni S.J."/>
            <person name="Ferriera S."/>
            <person name="Johnson J."/>
            <person name="Cho J.C."/>
        </authorList>
    </citation>
    <scope>NUCLEOTIDE SEQUENCE [LARGE SCALE GENOMIC DNA]</scope>
    <source>
        <strain evidence="13">HTCC2594</strain>
    </source>
</reference>
<dbReference type="Pfam" id="PF02518">
    <property type="entry name" value="HATPase_c"/>
    <property type="match status" value="1"/>
</dbReference>
<dbReference type="Pfam" id="PF07568">
    <property type="entry name" value="HisKA_2"/>
    <property type="match status" value="1"/>
</dbReference>
<keyword evidence="4" id="KW-0808">Transferase</keyword>
<dbReference type="PANTHER" id="PTHR41523">
    <property type="entry name" value="TWO-COMPONENT SYSTEM SENSOR PROTEIN"/>
    <property type="match status" value="1"/>
</dbReference>
<evidence type="ECO:0000256" key="1">
    <source>
        <dbReference type="ARBA" id="ARBA00000085"/>
    </source>
</evidence>
<evidence type="ECO:0000313" key="13">
    <source>
        <dbReference type="Proteomes" id="UP000008808"/>
    </source>
</evidence>
<dbReference type="Pfam" id="PF00989">
    <property type="entry name" value="PAS"/>
    <property type="match status" value="1"/>
</dbReference>
<evidence type="ECO:0000259" key="11">
    <source>
        <dbReference type="PROSITE" id="PS50113"/>
    </source>
</evidence>
<evidence type="ECO:0000313" key="12">
    <source>
        <dbReference type="EMBL" id="ABC64697.1"/>
    </source>
</evidence>
<dbReference type="SUPFAM" id="SSF55874">
    <property type="entry name" value="ATPase domain of HSP90 chaperone/DNA topoisomerase II/histidine kinase"/>
    <property type="match status" value="1"/>
</dbReference>
<dbReference type="Pfam" id="PF08448">
    <property type="entry name" value="PAS_4"/>
    <property type="match status" value="1"/>
</dbReference>
<dbReference type="Gene3D" id="3.30.565.10">
    <property type="entry name" value="Histidine kinase-like ATPase, C-terminal domain"/>
    <property type="match status" value="1"/>
</dbReference>
<dbReference type="Proteomes" id="UP000008808">
    <property type="component" value="Chromosome"/>
</dbReference>
<dbReference type="HOGENOM" id="CLU_578403_0_0_5"/>
<dbReference type="PROSITE" id="PS50109">
    <property type="entry name" value="HIS_KIN"/>
    <property type="match status" value="1"/>
</dbReference>
<dbReference type="GO" id="GO:0006355">
    <property type="term" value="P:regulation of DNA-templated transcription"/>
    <property type="evidence" value="ECO:0007669"/>
    <property type="project" value="InterPro"/>
</dbReference>
<dbReference type="InterPro" id="IPR035965">
    <property type="entry name" value="PAS-like_dom_sf"/>
</dbReference>
<accession>Q2N6J4</accession>
<dbReference type="InterPro" id="IPR013656">
    <property type="entry name" value="PAS_4"/>
</dbReference>
<evidence type="ECO:0000256" key="3">
    <source>
        <dbReference type="ARBA" id="ARBA00022553"/>
    </source>
</evidence>
<dbReference type="InterPro" id="IPR036890">
    <property type="entry name" value="HATPase_C_sf"/>
</dbReference>
<dbReference type="EMBL" id="CP000157">
    <property type="protein sequence ID" value="ABC64697.1"/>
    <property type="molecule type" value="Genomic_DNA"/>
</dbReference>
<evidence type="ECO:0000256" key="4">
    <source>
        <dbReference type="ARBA" id="ARBA00022679"/>
    </source>
</evidence>
<dbReference type="PANTHER" id="PTHR41523:SF8">
    <property type="entry name" value="ETHYLENE RESPONSE SENSOR PROTEIN"/>
    <property type="match status" value="1"/>
</dbReference>
<dbReference type="eggNOG" id="COG3920">
    <property type="taxonomic scope" value="Bacteria"/>
</dbReference>
<dbReference type="CDD" id="cd00130">
    <property type="entry name" value="PAS"/>
    <property type="match status" value="1"/>
</dbReference>
<evidence type="ECO:0000256" key="8">
    <source>
        <dbReference type="ARBA" id="ARBA00023026"/>
    </source>
</evidence>
<feature type="domain" description="PAS" evidence="10">
    <location>
        <begin position="17"/>
        <end position="52"/>
    </location>
</feature>
<evidence type="ECO:0000256" key="5">
    <source>
        <dbReference type="ARBA" id="ARBA00022741"/>
    </source>
</evidence>
<evidence type="ECO:0000259" key="10">
    <source>
        <dbReference type="PROSITE" id="PS50112"/>
    </source>
</evidence>
<dbReference type="GO" id="GO:0005524">
    <property type="term" value="F:ATP binding"/>
    <property type="evidence" value="ECO:0007669"/>
    <property type="project" value="UniProtKB-KW"/>
</dbReference>
<keyword evidence="3" id="KW-0597">Phosphoprotein</keyword>
<feature type="domain" description="PAC" evidence="11">
    <location>
        <begin position="88"/>
        <end position="140"/>
    </location>
</feature>
<dbReference type="RefSeq" id="WP_011415519.1">
    <property type="nucleotide sequence ID" value="NC_007722.1"/>
</dbReference>
<dbReference type="InterPro" id="IPR013767">
    <property type="entry name" value="PAS_fold"/>
</dbReference>
<keyword evidence="7" id="KW-0067">ATP-binding</keyword>
<dbReference type="GO" id="GO:0004673">
    <property type="term" value="F:protein histidine kinase activity"/>
    <property type="evidence" value="ECO:0007669"/>
    <property type="project" value="UniProtKB-EC"/>
</dbReference>
<evidence type="ECO:0000256" key="7">
    <source>
        <dbReference type="ARBA" id="ARBA00022840"/>
    </source>
</evidence>
<name>Q2N6J4_ERYLH</name>
<proteinExistence type="predicted"/>
<dbReference type="EC" id="2.7.13.3" evidence="2"/>
<evidence type="ECO:0000256" key="6">
    <source>
        <dbReference type="ARBA" id="ARBA00022777"/>
    </source>
</evidence>
<dbReference type="InterPro" id="IPR001610">
    <property type="entry name" value="PAC"/>
</dbReference>
<dbReference type="InterPro" id="IPR011495">
    <property type="entry name" value="Sig_transdc_His_kin_sub2_dim/P"/>
</dbReference>
<dbReference type="SMART" id="SM00086">
    <property type="entry name" value="PAC"/>
    <property type="match status" value="2"/>
</dbReference>
<feature type="domain" description="Histidine kinase" evidence="9">
    <location>
        <begin position="274"/>
        <end position="467"/>
    </location>
</feature>
<dbReference type="KEGG" id="eli:ELI_13025"/>
<dbReference type="OrthoDB" id="136506at2"/>
<dbReference type="InterPro" id="IPR005467">
    <property type="entry name" value="His_kinase_dom"/>
</dbReference>
<sequence>MTTIAVSDLGRIASHLVLDQLREGIIVTDAAGSIEYVNDAARAMHGVAELDVEPENYADCYHLFTLDGKPHPFKDLPLSRAVGGETVTDAQWLIKRPDGSTVHAVGSAKPLVGEDGVQIGAVLTIRDESEKYAARAELRESEETVRAFFETAGIYTAVVDIEDDDFALVMGNARMAAAFGIDELRGQSAREVLGEVTVEAILPQLRVAQQAEDPTVMEYPWTADGSHRWFVATITRMRDSDKRLFIASLDITERKNTERALAAALESKDVLLHEVNHRVKNSLQIITSLLTLQSRTADEQLAVPLREAIGRVETVARVHERLYSTSSHDRVEITGYLEDLLTHVVGSLGGREGVQFVFEHRGGEVELKVEHSVPLALILVEMAMNAAKYAFPDGRSGTVSVAIAIDAETLELTVGDDGVGLKEAPEAVGSGLGQRIVRALAAQLNADTGYVERECGTLFRLSMALPPDARPQ</sequence>
<keyword evidence="13" id="KW-1185">Reference proteome</keyword>
<keyword evidence="6" id="KW-0418">Kinase</keyword>
<dbReference type="InterPro" id="IPR003594">
    <property type="entry name" value="HATPase_dom"/>
</dbReference>
<dbReference type="SUPFAM" id="SSF55785">
    <property type="entry name" value="PYP-like sensor domain (PAS domain)"/>
    <property type="match status" value="2"/>
</dbReference>
<keyword evidence="8" id="KW-0843">Virulence</keyword>
<dbReference type="STRING" id="314225.ELI_13025"/>
<comment type="catalytic activity">
    <reaction evidence="1">
        <text>ATP + protein L-histidine = ADP + protein N-phospho-L-histidine.</text>
        <dbReference type="EC" id="2.7.13.3"/>
    </reaction>
</comment>
<protein>
    <recommendedName>
        <fullName evidence="2">histidine kinase</fullName>
        <ecNumber evidence="2">2.7.13.3</ecNumber>
    </recommendedName>
</protein>
<evidence type="ECO:0000256" key="2">
    <source>
        <dbReference type="ARBA" id="ARBA00012438"/>
    </source>
</evidence>
<dbReference type="SMART" id="SM00387">
    <property type="entry name" value="HATPase_c"/>
    <property type="match status" value="1"/>
</dbReference>
<dbReference type="AlphaFoldDB" id="Q2N6J4"/>
<gene>
    <name evidence="12" type="ordered locus">ELI_13025</name>
</gene>
<dbReference type="PROSITE" id="PS50113">
    <property type="entry name" value="PAC"/>
    <property type="match status" value="1"/>
</dbReference>
<dbReference type="Gene3D" id="3.30.450.20">
    <property type="entry name" value="PAS domain"/>
    <property type="match status" value="2"/>
</dbReference>
<dbReference type="InterPro" id="IPR000014">
    <property type="entry name" value="PAS"/>
</dbReference>